<dbReference type="SUPFAM" id="SSF54593">
    <property type="entry name" value="Glyoxalase/Bleomycin resistance protein/Dihydroxybiphenyl dioxygenase"/>
    <property type="match status" value="1"/>
</dbReference>
<dbReference type="Gene3D" id="3.10.180.10">
    <property type="entry name" value="2,3-Dihydroxybiphenyl 1,2-Dioxygenase, domain 1"/>
    <property type="match status" value="1"/>
</dbReference>
<dbReference type="GO" id="GO:0016829">
    <property type="term" value="F:lyase activity"/>
    <property type="evidence" value="ECO:0007669"/>
    <property type="project" value="UniProtKB-KW"/>
</dbReference>
<dbReference type="STRING" id="1192034.CAP_2685"/>
<proteinExistence type="predicted"/>
<evidence type="ECO:0000259" key="1">
    <source>
        <dbReference type="PROSITE" id="PS51819"/>
    </source>
</evidence>
<dbReference type="RefSeq" id="WP_044235053.1">
    <property type="nucleotide sequence ID" value="NZ_ASRX01000002.1"/>
</dbReference>
<dbReference type="PROSITE" id="PS51819">
    <property type="entry name" value="VOC"/>
    <property type="match status" value="1"/>
</dbReference>
<dbReference type="Proteomes" id="UP000019678">
    <property type="component" value="Unassembled WGS sequence"/>
</dbReference>
<evidence type="ECO:0000313" key="3">
    <source>
        <dbReference type="Proteomes" id="UP000019678"/>
    </source>
</evidence>
<dbReference type="EMBL" id="ASRX01000002">
    <property type="protein sequence ID" value="EYF08824.1"/>
    <property type="molecule type" value="Genomic_DNA"/>
</dbReference>
<dbReference type="InterPro" id="IPR037523">
    <property type="entry name" value="VOC_core"/>
</dbReference>
<dbReference type="InterPro" id="IPR029068">
    <property type="entry name" value="Glyas_Bleomycin-R_OHBP_Dase"/>
</dbReference>
<accession>A0A017THU4</accession>
<evidence type="ECO:0000313" key="2">
    <source>
        <dbReference type="EMBL" id="EYF08824.1"/>
    </source>
</evidence>
<dbReference type="InterPro" id="IPR041581">
    <property type="entry name" value="Glyoxalase_6"/>
</dbReference>
<feature type="domain" description="VOC" evidence="1">
    <location>
        <begin position="2"/>
        <end position="133"/>
    </location>
</feature>
<dbReference type="eggNOG" id="COG0346">
    <property type="taxonomic scope" value="Bacteria"/>
</dbReference>
<dbReference type="OrthoDB" id="5522469at2"/>
<name>A0A017THU4_9BACT</name>
<reference evidence="2 3" key="1">
    <citation type="submission" date="2013-05" db="EMBL/GenBank/DDBJ databases">
        <title>Genome assembly of Chondromyces apiculatus DSM 436.</title>
        <authorList>
            <person name="Sharma G."/>
            <person name="Khatri I."/>
            <person name="Kaur C."/>
            <person name="Mayilraj S."/>
            <person name="Subramanian S."/>
        </authorList>
    </citation>
    <scope>NUCLEOTIDE SEQUENCE [LARGE SCALE GENOMIC DNA]</scope>
    <source>
        <strain evidence="2 3">DSM 436</strain>
    </source>
</reference>
<keyword evidence="2" id="KW-0456">Lyase</keyword>
<keyword evidence="3" id="KW-1185">Reference proteome</keyword>
<dbReference type="Pfam" id="PF18029">
    <property type="entry name" value="Glyoxalase_6"/>
    <property type="match status" value="1"/>
</dbReference>
<gene>
    <name evidence="2" type="ORF">CAP_2685</name>
</gene>
<protein>
    <submittedName>
        <fullName evidence="2">Putative lyase</fullName>
    </submittedName>
</protein>
<dbReference type="AlphaFoldDB" id="A0A017THU4"/>
<comment type="caution">
    <text evidence="2">The sequence shown here is derived from an EMBL/GenBank/DDBJ whole genome shotgun (WGS) entry which is preliminary data.</text>
</comment>
<sequence>MAELLINIDVDDLPRAVAFYTRAFGLTVGRRFGDAGVELLGAASPLYLLAKAAGTQPVPAPRGAGDGGAAGARDYHRHWTPVHLDVAVADLEAAVKQAEDAGAVLEAPLSTSGWGRMACMADPFGHGFCLLQFHGQGYDAITTGRG</sequence>
<organism evidence="2 3">
    <name type="scientific">Chondromyces apiculatus DSM 436</name>
    <dbReference type="NCBI Taxonomy" id="1192034"/>
    <lineage>
        <taxon>Bacteria</taxon>
        <taxon>Pseudomonadati</taxon>
        <taxon>Myxococcota</taxon>
        <taxon>Polyangia</taxon>
        <taxon>Polyangiales</taxon>
        <taxon>Polyangiaceae</taxon>
        <taxon>Chondromyces</taxon>
    </lineage>
</organism>